<keyword evidence="5" id="KW-0418">Kinase</keyword>
<protein>
    <recommendedName>
        <fullName evidence="1">non-specific serine/threonine protein kinase</fullName>
        <ecNumber evidence="1">2.7.11.1</ecNumber>
    </recommendedName>
</protein>
<feature type="region of interest" description="Disordered" evidence="9">
    <location>
        <begin position="447"/>
        <end position="520"/>
    </location>
</feature>
<dbReference type="EMBL" id="JAFJZO010000008">
    <property type="protein sequence ID" value="KAG5510804.1"/>
    <property type="molecule type" value="Genomic_DNA"/>
</dbReference>
<evidence type="ECO:0000256" key="9">
    <source>
        <dbReference type="SAM" id="MobiDB-lite"/>
    </source>
</evidence>
<dbReference type="RefSeq" id="XP_067759276.1">
    <property type="nucleotide sequence ID" value="XM_067903804.1"/>
</dbReference>
<organism evidence="10 11">
    <name type="scientific">Porcisia hertigi</name>
    <dbReference type="NCBI Taxonomy" id="2761500"/>
    <lineage>
        <taxon>Eukaryota</taxon>
        <taxon>Discoba</taxon>
        <taxon>Euglenozoa</taxon>
        <taxon>Kinetoplastea</taxon>
        <taxon>Metakinetoplastina</taxon>
        <taxon>Trypanosomatida</taxon>
        <taxon>Trypanosomatidae</taxon>
        <taxon>Leishmaniinae</taxon>
        <taxon>Porcisia</taxon>
    </lineage>
</organism>
<evidence type="ECO:0000256" key="3">
    <source>
        <dbReference type="ARBA" id="ARBA00022679"/>
    </source>
</evidence>
<dbReference type="GeneID" id="94293881"/>
<dbReference type="Gene3D" id="1.10.510.10">
    <property type="entry name" value="Transferase(Phosphotransferase) domain 1"/>
    <property type="match status" value="2"/>
</dbReference>
<evidence type="ECO:0000256" key="6">
    <source>
        <dbReference type="ARBA" id="ARBA00022840"/>
    </source>
</evidence>
<feature type="compositionally biased region" description="Low complexity" evidence="9">
    <location>
        <begin position="485"/>
        <end position="520"/>
    </location>
</feature>
<dbReference type="PANTHER" id="PTHR43671">
    <property type="entry name" value="SERINE/THREONINE-PROTEIN KINASE NEK"/>
    <property type="match status" value="1"/>
</dbReference>
<gene>
    <name evidence="10" type="ORF">JKF63_07876</name>
</gene>
<keyword evidence="11" id="KW-1185">Reference proteome</keyword>
<dbReference type="SUPFAM" id="SSF56112">
    <property type="entry name" value="Protein kinase-like (PK-like)"/>
    <property type="match status" value="1"/>
</dbReference>
<feature type="region of interest" description="Disordered" evidence="9">
    <location>
        <begin position="272"/>
        <end position="328"/>
    </location>
</feature>
<dbReference type="GO" id="GO:0005524">
    <property type="term" value="F:ATP binding"/>
    <property type="evidence" value="ECO:0007669"/>
    <property type="project" value="UniProtKB-KW"/>
</dbReference>
<dbReference type="PANTHER" id="PTHR43671:SF98">
    <property type="entry name" value="SERINE_THREONINE-PROTEIN KINASE NEK11"/>
    <property type="match status" value="1"/>
</dbReference>
<evidence type="ECO:0000256" key="5">
    <source>
        <dbReference type="ARBA" id="ARBA00022777"/>
    </source>
</evidence>
<dbReference type="InterPro" id="IPR015915">
    <property type="entry name" value="Kelch-typ_b-propeller"/>
</dbReference>
<feature type="region of interest" description="Disordered" evidence="9">
    <location>
        <begin position="834"/>
        <end position="864"/>
    </location>
</feature>
<dbReference type="Gene3D" id="2.120.10.80">
    <property type="entry name" value="Kelch-type beta propeller"/>
    <property type="match status" value="1"/>
</dbReference>
<feature type="compositionally biased region" description="Basic and acidic residues" evidence="9">
    <location>
        <begin position="1717"/>
        <end position="1731"/>
    </location>
</feature>
<comment type="catalytic activity">
    <reaction evidence="8">
        <text>L-seryl-[protein] + ATP = O-phospho-L-seryl-[protein] + ADP + H(+)</text>
        <dbReference type="Rhea" id="RHEA:17989"/>
        <dbReference type="Rhea" id="RHEA-COMP:9863"/>
        <dbReference type="Rhea" id="RHEA-COMP:11604"/>
        <dbReference type="ChEBI" id="CHEBI:15378"/>
        <dbReference type="ChEBI" id="CHEBI:29999"/>
        <dbReference type="ChEBI" id="CHEBI:30616"/>
        <dbReference type="ChEBI" id="CHEBI:83421"/>
        <dbReference type="ChEBI" id="CHEBI:456216"/>
        <dbReference type="EC" id="2.7.11.1"/>
    </reaction>
</comment>
<comment type="catalytic activity">
    <reaction evidence="7">
        <text>L-threonyl-[protein] + ATP = O-phospho-L-threonyl-[protein] + ADP + H(+)</text>
        <dbReference type="Rhea" id="RHEA:46608"/>
        <dbReference type="Rhea" id="RHEA-COMP:11060"/>
        <dbReference type="Rhea" id="RHEA-COMP:11605"/>
        <dbReference type="ChEBI" id="CHEBI:15378"/>
        <dbReference type="ChEBI" id="CHEBI:30013"/>
        <dbReference type="ChEBI" id="CHEBI:30616"/>
        <dbReference type="ChEBI" id="CHEBI:61977"/>
        <dbReference type="ChEBI" id="CHEBI:456216"/>
        <dbReference type="EC" id="2.7.11.1"/>
    </reaction>
</comment>
<dbReference type="OrthoDB" id="538607at2759"/>
<keyword evidence="6" id="KW-0067">ATP-binding</keyword>
<feature type="compositionally biased region" description="Basic and acidic residues" evidence="9">
    <location>
        <begin position="274"/>
        <end position="290"/>
    </location>
</feature>
<dbReference type="GO" id="GO:0004674">
    <property type="term" value="F:protein serine/threonine kinase activity"/>
    <property type="evidence" value="ECO:0007669"/>
    <property type="project" value="UniProtKB-KW"/>
</dbReference>
<feature type="region of interest" description="Disordered" evidence="9">
    <location>
        <begin position="1708"/>
        <end position="1792"/>
    </location>
</feature>
<proteinExistence type="predicted"/>
<dbReference type="EC" id="2.7.11.1" evidence="1"/>
<evidence type="ECO:0000313" key="10">
    <source>
        <dbReference type="EMBL" id="KAG5510804.1"/>
    </source>
</evidence>
<keyword evidence="2" id="KW-0723">Serine/threonine-protein kinase</keyword>
<evidence type="ECO:0000256" key="7">
    <source>
        <dbReference type="ARBA" id="ARBA00047899"/>
    </source>
</evidence>
<feature type="compositionally biased region" description="Polar residues" evidence="9">
    <location>
        <begin position="2037"/>
        <end position="2048"/>
    </location>
</feature>
<evidence type="ECO:0000256" key="8">
    <source>
        <dbReference type="ARBA" id="ARBA00048679"/>
    </source>
</evidence>
<evidence type="ECO:0000256" key="4">
    <source>
        <dbReference type="ARBA" id="ARBA00022741"/>
    </source>
</evidence>
<feature type="region of interest" description="Disordered" evidence="9">
    <location>
        <begin position="1551"/>
        <end position="1576"/>
    </location>
</feature>
<dbReference type="Proteomes" id="UP000674318">
    <property type="component" value="Unassembled WGS sequence"/>
</dbReference>
<dbReference type="InterPro" id="IPR050660">
    <property type="entry name" value="NEK_Ser/Thr_kinase"/>
</dbReference>
<feature type="region of interest" description="Disordered" evidence="9">
    <location>
        <begin position="2030"/>
        <end position="2064"/>
    </location>
</feature>
<sequence>MQMAPSSSPLTSPLPPATPAAPWRTLNESLLPYPVFYPAIAVLNNSMVLLGGCVTATCATPVGNSGTTMEGTASAAGSPYHERVIALNVELGTISALSALTLPAGLGFAGRYAAVTLTDSIYVVRSCTMSTQSPEEIYNMKKEERQALQAAYAPVVAFYPSGASPSGTRTGDTPEPPAVNLTYFEVPANRVRVNASCTVLATENKVLIIGGFLLSAQRVTASVDSFDVVTRQYDTNVAALNVPVLQPSVATSTGFAAVAGGWTYERGAAAAATKKSEATPEAHHVQRSNEADANGEPPAPPPNTVKTAHRNMSRHPTSDPPPSQPVSSPALLQPAIPYLFDLLFFEPNNFARAARASPLNALRTGTTICASPVDPSALPSALVDDILLSVNGCHVAVFGGQVVLADHNLDNVAVLDVRATSLRDLARAPAALSLTCKAKKKPAAHASVGCEGATRHKSTGESKAAEVHHDPKAGSHSCYRHDTSTDVSTSSTADALFDTTSSSSSSSSQAASASSSSIPTSTLPPPVYRYAWMRPALIAVPHALPPDTSAASNETVTTDTVLLYYALGGEDLWTEAAAGAVTKAAHGASESRLGTLGSGRAAPLDYSDVVVRRVPALRWAQRQLPDMSYDSNNPEVLAVKMPTPVWPDALTLKTTTEGTVHLSFPDVDYTRYCTWEGNLLGREDNVVCAVRLSSRRDCVGNTAGTLDSAYNGAPNATILFSASGSTTPVYVCFGYMVQPTSWSVCRTQRSFSILNPMMPLRILDNSPTNPPTPSPTPSPTRDPADQTTSSPLFLLTVGVAVVTLLVAVLLVARLDHVPDDGLLVNLLDHGPGAGEQHASSMTNGNGGTRRNGRSRRKRLYGGSGDVNGTGLGESWMLHRGDAAEGADKTGVYMLSTYAEFLQALDSAQEQSEERMLAAASEVLRLHQHRYRVLSRIGQGEHSLCFLALRKAPPQPHKLGGAAAGIGGGVRALGNPASAVMHPPALSRPPLFPVAFPTRGPTCLSSATTRPSATANSSLWVARHDQNTAVVIKYTQCPDDATRAVITRLCERLRDLHADAVTAALGAAGVYRPHRNAAAAAASRHSHRRCRPSAMSSVSGDNTLQPSHVPTQALRGPPHDLVSSTGSSGDGATTLEAPAADAGGAAVPLLKKGGSSNAATFSAMSHTGCPAPPSLSLPVNAARMIHGDDDDDDDDDVGSCAWLDAHEVNVVLSLFLLLPEDLFVSYEVSVLHQKKHGNSCSQHAHDGRGDRLTPPGVSRAAVEWNRRHLWPGPSTTRVDVAQQGQNVTAPSVQQSFLAQSAPRVCWAACINPLPPSSASPWSLCLVMPYEHHGDLAGHILSCQQAQLPPAEEASTTGTLDTCRYTSHSSATTTTCWAPIATVHHCWTESLLCSVLFQVCTGLQLLHAQSPPILHGNIKQTNVLLREPATFSVARRRVVAPVPTVTRAGIGMGVSSGHGRYADATMYSDMATAATAHPPYMQPASEGGGRRGDGPSVPSTVADPRPPAVHTPFWRTNSLVAAAAAAVIRRTGSPVSQSLTPLVPSPLLNRGDAAVPPSVATDSHGALKSGQPQEYKPLRPEEVEDRCLLSTQPYLPISLTDGGMSWWLTIQLPQRLRGCFGNTTHSTLRQTPAGLCWLRRSDTTRGGDAVPSDDCIAALAHFLFAFIEVPPHVAPELLWGRLCTLTQSDAGHYDRGPALDFAASSSSAQPLSSLSLTHSRREQWARSSRRDCRQGSGGVSRGSASFPPVGLASLRTGAPGDEIATSATEGDKQTLSVHPENQQPQPHTNPCAGEDMDDEEVVLEVEEDDIFTREEVSALTSAMWKAEGLTRVSRSRRTQRRAPSQQHMAAVTMADLSIPNALVAAAAMPGQNCVLDEAIQLPPSTIVVEGVCHGGGSVSHHQPPSTSPEPPVCSKLTSSPAGASSSSSPQGMSPVLLPETGPGCPPLASANNTLHPRHHDVDRQTYSNGNSGSRPLAGGGDSGGGGGSHSSSGVYELLIRRILAMDTASDVWSVGILLYGMCVDALDRRQQQQQQQQQASSSTMTKTPNKSDWAAADSSQRSAHKSAVETLSPAMLTCTGASRFAQRAFAALLGDLYSLSIAGVPSGDRGSNDWTCNGNADPRYLGGDAGDGVAPRNFDEAADDRLRWPRSCALEDEVMRAFRDAGYSHPLAATLSSMLSPVAARRPSASDIVDRLRLVIEAASATDTSRNTHGGSAGFTDEKTEYPVAQQGQPLHGRHMSSASDPPSAVILDERVARMALCRW</sequence>
<accession>A0A836LJP6</accession>
<feature type="compositionally biased region" description="Low complexity" evidence="9">
    <location>
        <begin position="1122"/>
        <end position="1135"/>
    </location>
</feature>
<feature type="compositionally biased region" description="Basic residues" evidence="9">
    <location>
        <begin position="850"/>
        <end position="859"/>
    </location>
</feature>
<feature type="region of interest" description="Disordered" evidence="9">
    <location>
        <begin position="1893"/>
        <end position="1987"/>
    </location>
</feature>
<feature type="compositionally biased region" description="Low complexity" evidence="9">
    <location>
        <begin position="1916"/>
        <end position="1932"/>
    </location>
</feature>
<feature type="compositionally biased region" description="Gly residues" evidence="9">
    <location>
        <begin position="1975"/>
        <end position="1986"/>
    </location>
</feature>
<evidence type="ECO:0000313" key="11">
    <source>
        <dbReference type="Proteomes" id="UP000674318"/>
    </source>
</evidence>
<reference evidence="10 11" key="1">
    <citation type="submission" date="2021-02" db="EMBL/GenBank/DDBJ databases">
        <title>Porcisia hertigi Genome sequencing and assembly.</title>
        <authorList>
            <person name="Almutairi H."/>
            <person name="Gatherer D."/>
        </authorList>
    </citation>
    <scope>NUCLEOTIDE SEQUENCE [LARGE SCALE GENOMIC DNA]</scope>
    <source>
        <strain evidence="10 11">C119</strain>
    </source>
</reference>
<feature type="compositionally biased region" description="Polar residues" evidence="9">
    <location>
        <begin position="1094"/>
        <end position="1109"/>
    </location>
</feature>
<feature type="region of interest" description="Disordered" evidence="9">
    <location>
        <begin position="1078"/>
        <end position="1135"/>
    </location>
</feature>
<evidence type="ECO:0000256" key="1">
    <source>
        <dbReference type="ARBA" id="ARBA00012513"/>
    </source>
</evidence>
<feature type="region of interest" description="Disordered" evidence="9">
    <location>
        <begin position="762"/>
        <end position="787"/>
    </location>
</feature>
<keyword evidence="3" id="KW-0808">Transferase</keyword>
<feature type="compositionally biased region" description="Polar residues" evidence="9">
    <location>
        <begin position="1763"/>
        <end position="1786"/>
    </location>
</feature>
<dbReference type="SUPFAM" id="SSF117281">
    <property type="entry name" value="Kelch motif"/>
    <property type="match status" value="1"/>
</dbReference>
<feature type="compositionally biased region" description="Pro residues" evidence="9">
    <location>
        <begin position="768"/>
        <end position="780"/>
    </location>
</feature>
<dbReference type="KEGG" id="phet:94293881"/>
<name>A0A836LJP6_9TRYP</name>
<feature type="compositionally biased region" description="Basic and acidic residues" evidence="9">
    <location>
        <begin position="458"/>
        <end position="484"/>
    </location>
</feature>
<comment type="caution">
    <text evidence="10">The sequence shown here is derived from an EMBL/GenBank/DDBJ whole genome shotgun (WGS) entry which is preliminary data.</text>
</comment>
<dbReference type="InterPro" id="IPR011009">
    <property type="entry name" value="Kinase-like_dom_sf"/>
</dbReference>
<evidence type="ECO:0000256" key="2">
    <source>
        <dbReference type="ARBA" id="ARBA00022527"/>
    </source>
</evidence>
<feature type="compositionally biased region" description="Polar residues" evidence="9">
    <location>
        <begin position="1962"/>
        <end position="1971"/>
    </location>
</feature>
<keyword evidence="4" id="KW-0547">Nucleotide-binding</keyword>
<feature type="region of interest" description="Disordered" evidence="9">
    <location>
        <begin position="1476"/>
        <end position="1508"/>
    </location>
</feature>